<keyword evidence="1" id="KW-1133">Transmembrane helix</keyword>
<dbReference type="InParanoid" id="A0A162T232"/>
<dbReference type="InterPro" id="IPR055561">
    <property type="entry name" value="DUF7137"/>
</dbReference>
<keyword evidence="2" id="KW-0732">Signal</keyword>
<feature type="domain" description="DUF7137" evidence="3">
    <location>
        <begin position="127"/>
        <end position="258"/>
    </location>
</feature>
<dbReference type="AlphaFoldDB" id="A0A162T232"/>
<dbReference type="GeneID" id="28990777"/>
<accession>A0A162T232</accession>
<dbReference type="VEuPathDB" id="FungiDB:PHYBLDRAFT_137708"/>
<dbReference type="STRING" id="763407.A0A162T232"/>
<dbReference type="PANTHER" id="PTHR42028:SF1">
    <property type="entry name" value="YALI0E30657P"/>
    <property type="match status" value="1"/>
</dbReference>
<feature type="transmembrane region" description="Helical" evidence="1">
    <location>
        <begin position="271"/>
        <end position="292"/>
    </location>
</feature>
<dbReference type="OrthoDB" id="2435509at2759"/>
<protein>
    <recommendedName>
        <fullName evidence="3">DUF7137 domain-containing protein</fullName>
    </recommendedName>
</protein>
<gene>
    <name evidence="4" type="ORF">PHYBLDRAFT_137708</name>
</gene>
<name>A0A162T232_PHYB8</name>
<reference evidence="5" key="1">
    <citation type="submission" date="2015-06" db="EMBL/GenBank/DDBJ databases">
        <title>Expansion of signal transduction pathways in fungi by whole-genome duplication.</title>
        <authorList>
            <consortium name="DOE Joint Genome Institute"/>
            <person name="Corrochano L.M."/>
            <person name="Kuo A."/>
            <person name="Marcet-Houben M."/>
            <person name="Polaino S."/>
            <person name="Salamov A."/>
            <person name="Villalobos J.M."/>
            <person name="Alvarez M.I."/>
            <person name="Avalos J."/>
            <person name="Benito E.P."/>
            <person name="Benoit I."/>
            <person name="Burger G."/>
            <person name="Camino L.P."/>
            <person name="Canovas D."/>
            <person name="Cerda-Olmedo E."/>
            <person name="Cheng J.-F."/>
            <person name="Dominguez A."/>
            <person name="Elias M."/>
            <person name="Eslava A.P."/>
            <person name="Glaser F."/>
            <person name="Grimwood J."/>
            <person name="Gutierrez G."/>
            <person name="Heitman J."/>
            <person name="Henrissat B."/>
            <person name="Iturriaga E.A."/>
            <person name="Lang B.F."/>
            <person name="Lavin J.L."/>
            <person name="Lee S."/>
            <person name="Li W."/>
            <person name="Lindquist E."/>
            <person name="Lopez-Garcia S."/>
            <person name="Luque E.M."/>
            <person name="Marcos A.T."/>
            <person name="Martin J."/>
            <person name="McCluskey K."/>
            <person name="Medina H.R."/>
            <person name="Miralles-Duran A."/>
            <person name="Miyazaki A."/>
            <person name="Munoz-Torres E."/>
            <person name="Oguiza J.A."/>
            <person name="Ohm R."/>
            <person name="Olmedo M."/>
            <person name="Orejas M."/>
            <person name="Ortiz-Castellanos L."/>
            <person name="Pisabarro A.G."/>
            <person name="Rodriguez-Romero J."/>
            <person name="Ruiz-Herrera J."/>
            <person name="Ruiz-Vazquez R."/>
            <person name="Sanz C."/>
            <person name="Schackwitz W."/>
            <person name="Schmutz J."/>
            <person name="Shahriari M."/>
            <person name="Shelest E."/>
            <person name="Silva-Franco F."/>
            <person name="Soanes D."/>
            <person name="Syed K."/>
            <person name="Tagua V.G."/>
            <person name="Talbot N.J."/>
            <person name="Thon M."/>
            <person name="De vries R.P."/>
            <person name="Wiebenga A."/>
            <person name="Yadav J.S."/>
            <person name="Braun E.L."/>
            <person name="Baker S."/>
            <person name="Garre V."/>
            <person name="Horwitz B."/>
            <person name="Torres-Martinez S."/>
            <person name="Idnurm A."/>
            <person name="Herrera-Estrella A."/>
            <person name="Gabaldon T."/>
            <person name="Grigoriev I.V."/>
        </authorList>
    </citation>
    <scope>NUCLEOTIDE SEQUENCE [LARGE SCALE GENOMIC DNA]</scope>
    <source>
        <strain evidence="5">NRRL 1555(-)</strain>
    </source>
</reference>
<evidence type="ECO:0000256" key="2">
    <source>
        <dbReference type="SAM" id="SignalP"/>
    </source>
</evidence>
<dbReference type="Pfam" id="PF23585">
    <property type="entry name" value="DUF7137"/>
    <property type="match status" value="1"/>
</dbReference>
<evidence type="ECO:0000256" key="1">
    <source>
        <dbReference type="SAM" id="Phobius"/>
    </source>
</evidence>
<dbReference type="RefSeq" id="XP_018283672.1">
    <property type="nucleotide sequence ID" value="XM_018429871.1"/>
</dbReference>
<evidence type="ECO:0000313" key="5">
    <source>
        <dbReference type="Proteomes" id="UP000077315"/>
    </source>
</evidence>
<dbReference type="PANTHER" id="PTHR42028">
    <property type="entry name" value="CHROMOSOME 1, WHOLE GENOME SHOTGUN SEQUENCE"/>
    <property type="match status" value="1"/>
</dbReference>
<keyword evidence="1" id="KW-0812">Transmembrane</keyword>
<sequence length="293" mass="30041">MTRLMRLCVFLVVLLCLVGMVPADRLQKRVPQEAAAPAASSAAVPDVPASSAPAAVASSAAAPAASGAGSVAAAPSGVVSGVASQATSAQNTAPNTAPNPVQSGASGVVDGSVAALPTSASYGNSIYPGQATFIAPTGSKSIKPLYRIASNENVTFIWGYTYLSVRPVQLTLAAVGPQSATIPITVLDGAATSAVWQLKDVPQGTPMMNGYYKIQLYDQRGISAIGQPGWLSPCTTLTIAFYNPETYVPLTDSNYCPTCFYSAARHLRDSFGPLGIAFGLACLTSALFIYGLQ</sequence>
<proteinExistence type="predicted"/>
<dbReference type="EMBL" id="KV441009">
    <property type="protein sequence ID" value="OAD65632.1"/>
    <property type="molecule type" value="Genomic_DNA"/>
</dbReference>
<feature type="signal peptide" evidence="2">
    <location>
        <begin position="1"/>
        <end position="23"/>
    </location>
</feature>
<organism evidence="4 5">
    <name type="scientific">Phycomyces blakesleeanus (strain ATCC 8743b / DSM 1359 / FGSC 10004 / NBRC 33097 / NRRL 1555)</name>
    <dbReference type="NCBI Taxonomy" id="763407"/>
    <lineage>
        <taxon>Eukaryota</taxon>
        <taxon>Fungi</taxon>
        <taxon>Fungi incertae sedis</taxon>
        <taxon>Mucoromycota</taxon>
        <taxon>Mucoromycotina</taxon>
        <taxon>Mucoromycetes</taxon>
        <taxon>Mucorales</taxon>
        <taxon>Phycomycetaceae</taxon>
        <taxon>Phycomyces</taxon>
    </lineage>
</organism>
<evidence type="ECO:0000259" key="3">
    <source>
        <dbReference type="Pfam" id="PF23585"/>
    </source>
</evidence>
<evidence type="ECO:0000313" key="4">
    <source>
        <dbReference type="EMBL" id="OAD65632.1"/>
    </source>
</evidence>
<keyword evidence="1" id="KW-0472">Membrane</keyword>
<keyword evidence="5" id="KW-1185">Reference proteome</keyword>
<dbReference type="Proteomes" id="UP000077315">
    <property type="component" value="Unassembled WGS sequence"/>
</dbReference>
<feature type="chain" id="PRO_5007839896" description="DUF7137 domain-containing protein" evidence="2">
    <location>
        <begin position="24"/>
        <end position="293"/>
    </location>
</feature>